<evidence type="ECO:0000313" key="8">
    <source>
        <dbReference type="EMBL" id="CAE7021034.1"/>
    </source>
</evidence>
<keyword evidence="4" id="KW-0808">Transferase</keyword>
<evidence type="ECO:0000256" key="1">
    <source>
        <dbReference type="ARBA" id="ARBA00004275"/>
    </source>
</evidence>
<dbReference type="GO" id="GO:0009086">
    <property type="term" value="P:methionine biosynthetic process"/>
    <property type="evidence" value="ECO:0007669"/>
    <property type="project" value="TreeGrafter"/>
</dbReference>
<dbReference type="NCBIfam" id="TIGR01392">
    <property type="entry name" value="homoserO_Ac_trn"/>
    <property type="match status" value="1"/>
</dbReference>
<evidence type="ECO:0000256" key="4">
    <source>
        <dbReference type="ARBA" id="ARBA00022679"/>
    </source>
</evidence>
<sequence>MTVARKLGLIDQDGVHRYKRIRSCDQVENPLVKYVLNQDIAIIPEFALECGATLFNVPVAYQTYGTLSPGRSNAVLVCHAFTGSADLEAWWNPLVGSDGGVALDTSRFFVICINCLGSPYGSASPVTAVDSDPNKGCYGPDFPITTIRDDVKLFKLLLDDLGVRQIAAVVGGSMGGMHALEFAYFGKQYVRTIVSIASCAQSSAWCLGWNEAQRQSIFSDSKYDGGYYDSDDPPVCGLGAARMSALLTYRSWNSFEDRFGRRHNNGRHANGNIDHQQRVRHTNLRTLRLDRIASRTLVHRNGNHDSREYESNESTKPDTIYAAQSYLRHQGGKFVKRFDANCYIAITRKIDTHDVARDRASTTKSALEMIQQPTLILGIPNDGLFTYQEQRELSAAIPNAQLKTIGSNDGHDGFLLEHQQINKFLNEFFERELGKIASHLSGEPFTLPAKT</sequence>
<dbReference type="InterPro" id="IPR008220">
    <property type="entry name" value="HAT_MetX-like"/>
</dbReference>
<gene>
    <name evidence="8" type="ORF">PTTW11_03187</name>
</gene>
<keyword evidence="5" id="KW-0843">Virulence</keyword>
<evidence type="ECO:0000256" key="2">
    <source>
        <dbReference type="ARBA" id="ARBA00005668"/>
    </source>
</evidence>
<dbReference type="Proteomes" id="UP000472372">
    <property type="component" value="Chromosome 3"/>
</dbReference>
<dbReference type="NCBIfam" id="NF001209">
    <property type="entry name" value="PRK00175.1"/>
    <property type="match status" value="1"/>
</dbReference>
<dbReference type="GO" id="GO:0004414">
    <property type="term" value="F:homoserine O-acetyltransferase activity"/>
    <property type="evidence" value="ECO:0007669"/>
    <property type="project" value="TreeGrafter"/>
</dbReference>
<evidence type="ECO:0000256" key="3">
    <source>
        <dbReference type="ARBA" id="ARBA00006886"/>
    </source>
</evidence>
<dbReference type="HAMAP" id="MF_00296">
    <property type="entry name" value="MetX_acyltransf"/>
    <property type="match status" value="1"/>
</dbReference>
<dbReference type="GO" id="GO:0005777">
    <property type="term" value="C:peroxisome"/>
    <property type="evidence" value="ECO:0007669"/>
    <property type="project" value="UniProtKB-SubCell"/>
</dbReference>
<dbReference type="SUPFAM" id="SSF53474">
    <property type="entry name" value="alpha/beta-Hydrolases"/>
    <property type="match status" value="1"/>
</dbReference>
<dbReference type="AlphaFoldDB" id="A0A6S6VJ53"/>
<evidence type="ECO:0000256" key="5">
    <source>
        <dbReference type="ARBA" id="ARBA00023026"/>
    </source>
</evidence>
<dbReference type="EMBL" id="HG992979">
    <property type="protein sequence ID" value="CAE7021034.1"/>
    <property type="molecule type" value="Genomic_DNA"/>
</dbReference>
<dbReference type="Pfam" id="PF00561">
    <property type="entry name" value="Abhydrolase_1"/>
    <property type="match status" value="1"/>
</dbReference>
<comment type="similarity">
    <text evidence="2">Belongs to the AB hydrolase superfamily. AKT2 hydrolase family.</text>
</comment>
<comment type="subcellular location">
    <subcellularLocation>
        <location evidence="1">Peroxisome</location>
    </subcellularLocation>
</comment>
<protein>
    <submittedName>
        <fullName evidence="8">Deacetylcephalosporin-C acetyltransferase</fullName>
    </submittedName>
</protein>
<name>A0A6S6VJ53_9PLEO</name>
<keyword evidence="6" id="KW-0576">Peroxisome</keyword>
<dbReference type="Gene3D" id="3.40.50.1820">
    <property type="entry name" value="alpha/beta hydrolase"/>
    <property type="match status" value="1"/>
</dbReference>
<dbReference type="GO" id="GO:0009092">
    <property type="term" value="P:homoserine metabolic process"/>
    <property type="evidence" value="ECO:0007669"/>
    <property type="project" value="TreeGrafter"/>
</dbReference>
<accession>A0A6S6VJ53</accession>
<proteinExistence type="inferred from homology"/>
<dbReference type="PANTHER" id="PTHR32268">
    <property type="entry name" value="HOMOSERINE O-ACETYLTRANSFERASE"/>
    <property type="match status" value="1"/>
</dbReference>
<evidence type="ECO:0000259" key="7">
    <source>
        <dbReference type="Pfam" id="PF00561"/>
    </source>
</evidence>
<reference evidence="8" key="1">
    <citation type="submission" date="2021-02" db="EMBL/GenBank/DDBJ databases">
        <authorList>
            <person name="Syme A R."/>
            <person name="Syme A R."/>
            <person name="Moolhuijzen P."/>
        </authorList>
    </citation>
    <scope>NUCLEOTIDE SEQUENCE</scope>
    <source>
        <strain evidence="8">W1-1</strain>
    </source>
</reference>
<dbReference type="PIRSF" id="PIRSF000443">
    <property type="entry name" value="Homoser_Ac_trans"/>
    <property type="match status" value="1"/>
</dbReference>
<evidence type="ECO:0000313" key="9">
    <source>
        <dbReference type="Proteomes" id="UP000472372"/>
    </source>
</evidence>
<dbReference type="PANTHER" id="PTHR32268:SF11">
    <property type="entry name" value="HOMOSERINE O-ACETYLTRANSFERASE"/>
    <property type="match status" value="1"/>
</dbReference>
<dbReference type="InterPro" id="IPR029058">
    <property type="entry name" value="AB_hydrolase_fold"/>
</dbReference>
<feature type="domain" description="AB hydrolase-1" evidence="7">
    <location>
        <begin position="73"/>
        <end position="415"/>
    </location>
</feature>
<evidence type="ECO:0000256" key="6">
    <source>
        <dbReference type="ARBA" id="ARBA00023140"/>
    </source>
</evidence>
<dbReference type="InterPro" id="IPR000073">
    <property type="entry name" value="AB_hydrolase_1"/>
</dbReference>
<comment type="similarity">
    <text evidence="3">Belongs to the AB hydrolase superfamily. MetX family.</text>
</comment>
<organism evidence="8 9">
    <name type="scientific">Pyrenophora teres f. teres</name>
    <dbReference type="NCBI Taxonomy" id="97479"/>
    <lineage>
        <taxon>Eukaryota</taxon>
        <taxon>Fungi</taxon>
        <taxon>Dikarya</taxon>
        <taxon>Ascomycota</taxon>
        <taxon>Pezizomycotina</taxon>
        <taxon>Dothideomycetes</taxon>
        <taxon>Pleosporomycetidae</taxon>
        <taxon>Pleosporales</taxon>
        <taxon>Pleosporineae</taxon>
        <taxon>Pleosporaceae</taxon>
        <taxon>Pyrenophora</taxon>
    </lineage>
</organism>